<proteinExistence type="predicted"/>
<keyword evidence="4" id="KW-1185">Reference proteome</keyword>
<organism evidence="3 4">
    <name type="scientific">Apodospora peruviana</name>
    <dbReference type="NCBI Taxonomy" id="516989"/>
    <lineage>
        <taxon>Eukaryota</taxon>
        <taxon>Fungi</taxon>
        <taxon>Dikarya</taxon>
        <taxon>Ascomycota</taxon>
        <taxon>Pezizomycotina</taxon>
        <taxon>Sordariomycetes</taxon>
        <taxon>Sordariomycetidae</taxon>
        <taxon>Sordariales</taxon>
        <taxon>Lasiosphaeriaceae</taxon>
        <taxon>Apodospora</taxon>
    </lineage>
</organism>
<sequence>MQANSICFWPRHFRQQISVAVISGEALPLPKLLTCDHRIRSLSRPSTSLKPLNLYGNNPTTTKVMSTNTPPSPPSSANDATTKSAITTTSQLHDFQYDPFPDPAWIRLLKIVDTSGPSVHVTLETFPMASAPPYTALSYTWGSAYPGDNMTSDRTTIIICNGKRVLVNQNLSLALQSKALRNKVDHHHLWADAICLNQGDLSERAVQVARMDQVYAQAKSVLVWLGPADESAVVAFPLIEDLAPRLQRAPAVATQRYPPQSACSASYESLSPLKWHYTHPLLWSVLGRSPLLKSEEMALADLFSRHWFERAWVIQEIVLAQGDVVVVCGDDLCLEWTSLVTVCGWMMDGGLAHRYNTRVGETVDLPPLGLGTAPVLMEQQKKATRKALTPLISMLRVAADSRPLTAGKGQQIDKLFFSILLVIINKVRMYCATDGRDKIYVPMALVMHTIGPILPPDSDARQLLPDYTVPDSETFIKASRLIVKHTKSLAILMEIEVPFLRTRTDLPSWVPDFGQGKVWPLCHDHAPDKKEDGCMFGSGHTSCDATVASGRVLKCKGTRVDIVDIAGYSSLLLEEEKSSPPSSCLLGLRLLRSMQEPYIDGCSSVVKAYLCTVLGGGGGSSVRLNEADSKLYTLLLYNFGGCHEFRDLMCSYMDDTGIQNEQTAIESLATLLKINPNSDSLSNRLWWVVLVDELAARHPHAVPTFADLVAWMALRGGYAPSTAAYMGPSNVTSEFEYDREKPPPAFLESADFLPKFFAKLPDYQYEELERWHSLAFSSHSPFKSETGYIGLMPLGARHGDEVWLLEGCPVPIMLRKTSTSGEYTVVGKAYVHGVMDGEYWTQPRGELEGISLV</sequence>
<dbReference type="InterPro" id="IPR052895">
    <property type="entry name" value="HetReg/Transcr_Mod"/>
</dbReference>
<dbReference type="PANTHER" id="PTHR24148:SF64">
    <property type="entry name" value="HETEROKARYON INCOMPATIBILITY DOMAIN-CONTAINING PROTEIN"/>
    <property type="match status" value="1"/>
</dbReference>
<evidence type="ECO:0000256" key="1">
    <source>
        <dbReference type="SAM" id="MobiDB-lite"/>
    </source>
</evidence>
<feature type="compositionally biased region" description="Polar residues" evidence="1">
    <location>
        <begin position="50"/>
        <end position="65"/>
    </location>
</feature>
<dbReference type="EMBL" id="JAUEDM010000006">
    <property type="protein sequence ID" value="KAK3314503.1"/>
    <property type="molecule type" value="Genomic_DNA"/>
</dbReference>
<dbReference type="Proteomes" id="UP001283341">
    <property type="component" value="Unassembled WGS sequence"/>
</dbReference>
<dbReference type="Pfam" id="PF26639">
    <property type="entry name" value="Het-6_barrel"/>
    <property type="match status" value="1"/>
</dbReference>
<feature type="region of interest" description="Disordered" evidence="1">
    <location>
        <begin position="50"/>
        <end position="82"/>
    </location>
</feature>
<dbReference type="PANTHER" id="PTHR24148">
    <property type="entry name" value="ANKYRIN REPEAT DOMAIN-CONTAINING PROTEIN 39 HOMOLOG-RELATED"/>
    <property type="match status" value="1"/>
</dbReference>
<feature type="domain" description="Heterokaryon incompatibility" evidence="2">
    <location>
        <begin position="134"/>
        <end position="316"/>
    </location>
</feature>
<name>A0AAE0HX44_9PEZI</name>
<evidence type="ECO:0000313" key="3">
    <source>
        <dbReference type="EMBL" id="KAK3314503.1"/>
    </source>
</evidence>
<dbReference type="Pfam" id="PF06985">
    <property type="entry name" value="HET"/>
    <property type="match status" value="1"/>
</dbReference>
<evidence type="ECO:0000259" key="2">
    <source>
        <dbReference type="Pfam" id="PF06985"/>
    </source>
</evidence>
<dbReference type="InterPro" id="IPR010730">
    <property type="entry name" value="HET"/>
</dbReference>
<gene>
    <name evidence="3" type="ORF">B0H66DRAFT_563054</name>
</gene>
<protein>
    <submittedName>
        <fullName evidence="3">Heterokaryon incompatibility protein-domain-containing protein</fullName>
    </submittedName>
</protein>
<comment type="caution">
    <text evidence="3">The sequence shown here is derived from an EMBL/GenBank/DDBJ whole genome shotgun (WGS) entry which is preliminary data.</text>
</comment>
<reference evidence="3" key="1">
    <citation type="journal article" date="2023" name="Mol. Phylogenet. Evol.">
        <title>Genome-scale phylogeny and comparative genomics of the fungal order Sordariales.</title>
        <authorList>
            <person name="Hensen N."/>
            <person name="Bonometti L."/>
            <person name="Westerberg I."/>
            <person name="Brannstrom I.O."/>
            <person name="Guillou S."/>
            <person name="Cros-Aarteil S."/>
            <person name="Calhoun S."/>
            <person name="Haridas S."/>
            <person name="Kuo A."/>
            <person name="Mondo S."/>
            <person name="Pangilinan J."/>
            <person name="Riley R."/>
            <person name="LaButti K."/>
            <person name="Andreopoulos B."/>
            <person name="Lipzen A."/>
            <person name="Chen C."/>
            <person name="Yan M."/>
            <person name="Daum C."/>
            <person name="Ng V."/>
            <person name="Clum A."/>
            <person name="Steindorff A."/>
            <person name="Ohm R.A."/>
            <person name="Martin F."/>
            <person name="Silar P."/>
            <person name="Natvig D.O."/>
            <person name="Lalanne C."/>
            <person name="Gautier V."/>
            <person name="Ament-Velasquez S.L."/>
            <person name="Kruys A."/>
            <person name="Hutchinson M.I."/>
            <person name="Powell A.J."/>
            <person name="Barry K."/>
            <person name="Miller A.N."/>
            <person name="Grigoriev I.V."/>
            <person name="Debuchy R."/>
            <person name="Gladieux P."/>
            <person name="Hiltunen Thoren M."/>
            <person name="Johannesson H."/>
        </authorList>
    </citation>
    <scope>NUCLEOTIDE SEQUENCE</scope>
    <source>
        <strain evidence="3">CBS 118394</strain>
    </source>
</reference>
<dbReference type="AlphaFoldDB" id="A0AAE0HX44"/>
<reference evidence="3" key="2">
    <citation type="submission" date="2023-06" db="EMBL/GenBank/DDBJ databases">
        <authorList>
            <consortium name="Lawrence Berkeley National Laboratory"/>
            <person name="Haridas S."/>
            <person name="Hensen N."/>
            <person name="Bonometti L."/>
            <person name="Westerberg I."/>
            <person name="Brannstrom I.O."/>
            <person name="Guillou S."/>
            <person name="Cros-Aarteil S."/>
            <person name="Calhoun S."/>
            <person name="Kuo A."/>
            <person name="Mondo S."/>
            <person name="Pangilinan J."/>
            <person name="Riley R."/>
            <person name="Labutti K."/>
            <person name="Andreopoulos B."/>
            <person name="Lipzen A."/>
            <person name="Chen C."/>
            <person name="Yanf M."/>
            <person name="Daum C."/>
            <person name="Ng V."/>
            <person name="Clum A."/>
            <person name="Steindorff A."/>
            <person name="Ohm R."/>
            <person name="Martin F."/>
            <person name="Silar P."/>
            <person name="Natvig D."/>
            <person name="Lalanne C."/>
            <person name="Gautier V."/>
            <person name="Ament-Velasquez S.L."/>
            <person name="Kruys A."/>
            <person name="Hutchinson M.I."/>
            <person name="Powell A.J."/>
            <person name="Barry K."/>
            <person name="Miller A.N."/>
            <person name="Grigoriev I.V."/>
            <person name="Debuchy R."/>
            <person name="Gladieux P."/>
            <person name="Thoren M.H."/>
            <person name="Johannesson H."/>
        </authorList>
    </citation>
    <scope>NUCLEOTIDE SEQUENCE</scope>
    <source>
        <strain evidence="3">CBS 118394</strain>
    </source>
</reference>
<accession>A0AAE0HX44</accession>
<evidence type="ECO:0000313" key="4">
    <source>
        <dbReference type="Proteomes" id="UP001283341"/>
    </source>
</evidence>